<proteinExistence type="predicted"/>
<dbReference type="AlphaFoldDB" id="U7VE56"/>
<evidence type="ECO:0000313" key="1">
    <source>
        <dbReference type="EMBL" id="ERT69419.1"/>
    </source>
</evidence>
<keyword evidence="2" id="KW-1185">Reference proteome</keyword>
<evidence type="ECO:0000313" key="2">
    <source>
        <dbReference type="Proteomes" id="UP000017081"/>
    </source>
</evidence>
<dbReference type="Proteomes" id="UP000017081">
    <property type="component" value="Unassembled WGS sequence"/>
</dbReference>
<organism evidence="1 2">
    <name type="scientific">Cetobacterium somerae ATCC BAA-474</name>
    <dbReference type="NCBI Taxonomy" id="1319815"/>
    <lineage>
        <taxon>Bacteria</taxon>
        <taxon>Fusobacteriati</taxon>
        <taxon>Fusobacteriota</taxon>
        <taxon>Fusobacteriia</taxon>
        <taxon>Fusobacteriales</taxon>
        <taxon>Fusobacteriaceae</taxon>
        <taxon>Cetobacterium</taxon>
    </lineage>
</organism>
<dbReference type="RefSeq" id="WP_023050215.1">
    <property type="nucleotide sequence ID" value="NZ_CP173066.2"/>
</dbReference>
<dbReference type="STRING" id="1319815.HMPREF0202_00669"/>
<gene>
    <name evidence="1" type="ORF">HMPREF0202_00669</name>
</gene>
<dbReference type="EMBL" id="AXZF01000025">
    <property type="protein sequence ID" value="ERT69419.1"/>
    <property type="molecule type" value="Genomic_DNA"/>
</dbReference>
<name>U7VE56_9FUSO</name>
<accession>U7VE56</accession>
<protein>
    <submittedName>
        <fullName evidence="1">Uncharacterized protein</fullName>
    </submittedName>
</protein>
<dbReference type="HOGENOM" id="CLU_2567595_0_0_0"/>
<comment type="caution">
    <text evidence="1">The sequence shown here is derived from an EMBL/GenBank/DDBJ whole genome shotgun (WGS) entry which is preliminary data.</text>
</comment>
<sequence length="81" mass="8696">MWRTPELAGSLVGGTPSLNWNSFSQDSKGLKNAIQSQSRALGNISKSLGKNGVKGIEASKKGFNNAKTKISQMANFNRGRK</sequence>
<reference evidence="1 2" key="1">
    <citation type="submission" date="2013-08" db="EMBL/GenBank/DDBJ databases">
        <authorList>
            <person name="Weinstock G."/>
            <person name="Sodergren E."/>
            <person name="Wylie T."/>
            <person name="Fulton L."/>
            <person name="Fulton R."/>
            <person name="Fronick C."/>
            <person name="O'Laughlin M."/>
            <person name="Godfrey J."/>
            <person name="Miner T."/>
            <person name="Herter B."/>
            <person name="Appelbaum E."/>
            <person name="Cordes M."/>
            <person name="Lek S."/>
            <person name="Wollam A."/>
            <person name="Pepin K.H."/>
            <person name="Palsikar V.B."/>
            <person name="Mitreva M."/>
            <person name="Wilson R.K."/>
        </authorList>
    </citation>
    <scope>NUCLEOTIDE SEQUENCE [LARGE SCALE GENOMIC DNA]</scope>
    <source>
        <strain evidence="1 2">ATCC BAA-474</strain>
    </source>
</reference>